<name>A0A0T5YXT4_9GAMM</name>
<evidence type="ECO:0000313" key="13">
    <source>
        <dbReference type="Proteomes" id="UP000051634"/>
    </source>
</evidence>
<organism evidence="10 13">
    <name type="scientific">endosymbiont of Ridgeia piscesae</name>
    <dbReference type="NCBI Taxonomy" id="54398"/>
    <lineage>
        <taxon>Bacteria</taxon>
        <taxon>Pseudomonadati</taxon>
        <taxon>Pseudomonadota</taxon>
        <taxon>Gammaproteobacteria</taxon>
        <taxon>sulfur-oxidizing symbionts</taxon>
    </lineage>
</organism>
<evidence type="ECO:0000256" key="2">
    <source>
        <dbReference type="ARBA" id="ARBA00012438"/>
    </source>
</evidence>
<dbReference type="SMART" id="SM00387">
    <property type="entry name" value="HATPase_c"/>
    <property type="match status" value="1"/>
</dbReference>
<dbReference type="InterPro" id="IPR036890">
    <property type="entry name" value="HATPase_C_sf"/>
</dbReference>
<comment type="catalytic activity">
    <reaction evidence="1">
        <text>ATP + protein L-histidine = ADP + protein N-phospho-L-histidine.</text>
        <dbReference type="EC" id="2.7.13.3"/>
    </reaction>
</comment>
<dbReference type="Proteomes" id="UP000051276">
    <property type="component" value="Unassembled WGS sequence"/>
</dbReference>
<dbReference type="CDD" id="cd00075">
    <property type="entry name" value="HATPase"/>
    <property type="match status" value="1"/>
</dbReference>
<dbReference type="EMBL" id="LDXT01000078">
    <property type="protein sequence ID" value="KRT55465.1"/>
    <property type="molecule type" value="Genomic_DNA"/>
</dbReference>
<evidence type="ECO:0000313" key="12">
    <source>
        <dbReference type="Proteomes" id="UP000051276"/>
    </source>
</evidence>
<dbReference type="EMBL" id="LMXI01000422">
    <property type="protein sequence ID" value="KRT58035.1"/>
    <property type="molecule type" value="Genomic_DNA"/>
</dbReference>
<dbReference type="EC" id="2.7.13.3" evidence="2"/>
<evidence type="ECO:0000256" key="6">
    <source>
        <dbReference type="ARBA" id="ARBA00022777"/>
    </source>
</evidence>
<dbReference type="SUPFAM" id="SSF55874">
    <property type="entry name" value="ATPase domain of HSP90 chaperone/DNA topoisomerase II/histidine kinase"/>
    <property type="match status" value="1"/>
</dbReference>
<dbReference type="InterPro" id="IPR004358">
    <property type="entry name" value="Sig_transdc_His_kin-like_C"/>
</dbReference>
<evidence type="ECO:0000313" key="11">
    <source>
        <dbReference type="EMBL" id="KRT58035.1"/>
    </source>
</evidence>
<dbReference type="InterPro" id="IPR003594">
    <property type="entry name" value="HATPase_dom"/>
</dbReference>
<comment type="caution">
    <text evidence="10">The sequence shown here is derived from an EMBL/GenBank/DDBJ whole genome shotgun (WGS) entry which is preliminary data.</text>
</comment>
<dbReference type="PANTHER" id="PTHR43065">
    <property type="entry name" value="SENSOR HISTIDINE KINASE"/>
    <property type="match status" value="1"/>
</dbReference>
<accession>A0A0T5YXT4</accession>
<feature type="domain" description="Histidine kinase" evidence="9">
    <location>
        <begin position="1"/>
        <end position="182"/>
    </location>
</feature>
<gene>
    <name evidence="10" type="ORF">Ga0074115_1192</name>
    <name evidence="11" type="ORF">Ga0076813_12722</name>
</gene>
<dbReference type="InterPro" id="IPR005467">
    <property type="entry name" value="His_kinase_dom"/>
</dbReference>
<keyword evidence="4" id="KW-0808">Transferase</keyword>
<keyword evidence="8" id="KW-0902">Two-component regulatory system</keyword>
<dbReference type="PRINTS" id="PR00344">
    <property type="entry name" value="BCTRLSENSOR"/>
</dbReference>
<keyword evidence="3" id="KW-0597">Phosphoprotein</keyword>
<evidence type="ECO:0000256" key="5">
    <source>
        <dbReference type="ARBA" id="ARBA00022741"/>
    </source>
</evidence>
<protein>
    <recommendedName>
        <fullName evidence="2">histidine kinase</fullName>
        <ecNumber evidence="2">2.7.13.3</ecNumber>
    </recommendedName>
</protein>
<dbReference type="RefSeq" id="WP_232433045.1">
    <property type="nucleotide sequence ID" value="NZ_KQ556952.1"/>
</dbReference>
<evidence type="ECO:0000256" key="3">
    <source>
        <dbReference type="ARBA" id="ARBA00022553"/>
    </source>
</evidence>
<dbReference type="Proteomes" id="UP000051634">
    <property type="component" value="Unassembled WGS sequence"/>
</dbReference>
<dbReference type="PANTHER" id="PTHR43065:SF10">
    <property type="entry name" value="PEROXIDE STRESS-ACTIVATED HISTIDINE KINASE MAK3"/>
    <property type="match status" value="1"/>
</dbReference>
<reference evidence="12 13" key="1">
    <citation type="submission" date="2015-11" db="EMBL/GenBank/DDBJ databases">
        <title>The genome of Candidatus Endoriftia persephone in Ridgeia piscesae and population structure of the North Eastern Pacific vestimentiferan symbionts.</title>
        <authorList>
            <person name="Perez M."/>
            <person name="Juniper K.S."/>
        </authorList>
    </citation>
    <scope>NUCLEOTIDE SEQUENCE [LARGE SCALE GENOMIC DNA]</scope>
    <source>
        <strain evidence="11">Ind10</strain>
        <strain evidence="10">Ind11</strain>
    </source>
</reference>
<dbReference type="GO" id="GO:0000160">
    <property type="term" value="P:phosphorelay signal transduction system"/>
    <property type="evidence" value="ECO:0007669"/>
    <property type="project" value="UniProtKB-KW"/>
</dbReference>
<keyword evidence="13" id="KW-1185">Reference proteome</keyword>
<keyword evidence="7" id="KW-0067">ATP-binding</keyword>
<evidence type="ECO:0000256" key="8">
    <source>
        <dbReference type="ARBA" id="ARBA00023012"/>
    </source>
</evidence>
<sequence length="198" mass="21999">MRQIALDQIRYMEEILSDMLTYSRPDAIKPQWLSVEKIIDTAIGLAQKKIDTFKVDLHTFYQPGMPTVYADPNKLRQVFSNLIVNAAQATSCAEKPQIIIEVMIELGPRGTGLRIDICDNGCGIDPKIAAKLFDPFYTSRAQGTGLGLAIVKRIIEQHKGSIMLHNNEPQGACASIVLPTSFQSPEHSGDSQLEEEER</sequence>
<dbReference type="PROSITE" id="PS50109">
    <property type="entry name" value="HIS_KIN"/>
    <property type="match status" value="1"/>
</dbReference>
<dbReference type="GO" id="GO:0004673">
    <property type="term" value="F:protein histidine kinase activity"/>
    <property type="evidence" value="ECO:0007669"/>
    <property type="project" value="UniProtKB-EC"/>
</dbReference>
<evidence type="ECO:0000259" key="9">
    <source>
        <dbReference type="PROSITE" id="PS50109"/>
    </source>
</evidence>
<dbReference type="Gene3D" id="3.30.565.10">
    <property type="entry name" value="Histidine kinase-like ATPase, C-terminal domain"/>
    <property type="match status" value="1"/>
</dbReference>
<evidence type="ECO:0000256" key="1">
    <source>
        <dbReference type="ARBA" id="ARBA00000085"/>
    </source>
</evidence>
<proteinExistence type="predicted"/>
<dbReference type="Pfam" id="PF02518">
    <property type="entry name" value="HATPase_c"/>
    <property type="match status" value="1"/>
</dbReference>
<dbReference type="GO" id="GO:0005524">
    <property type="term" value="F:ATP binding"/>
    <property type="evidence" value="ECO:0007669"/>
    <property type="project" value="UniProtKB-KW"/>
</dbReference>
<keyword evidence="6 10" id="KW-0418">Kinase</keyword>
<dbReference type="STRING" id="54398.Ga0074115_1192"/>
<evidence type="ECO:0000256" key="7">
    <source>
        <dbReference type="ARBA" id="ARBA00022840"/>
    </source>
</evidence>
<keyword evidence="5" id="KW-0547">Nucleotide-binding</keyword>
<evidence type="ECO:0000256" key="4">
    <source>
        <dbReference type="ARBA" id="ARBA00022679"/>
    </source>
</evidence>
<dbReference type="AlphaFoldDB" id="A0A0T5YXT4"/>
<evidence type="ECO:0000313" key="10">
    <source>
        <dbReference type="EMBL" id="KRT55465.1"/>
    </source>
</evidence>